<feature type="compositionally biased region" description="Acidic residues" evidence="1">
    <location>
        <begin position="24"/>
        <end position="43"/>
    </location>
</feature>
<sequence length="226" mass="25666">MVRKKGTVQGKGKGIASSSRREEEIVEEAEHESMEEDSDEDSASLESRTGKREKRRKRRTPNEMEADAKLDWVESILNRGFKSERQISRRRFGNDSDIIIQLKNQGLLFWTRALLGYNEAGVIEFYQNLDTSEALAKGKIKSEVNNKKIEVDAKAIAKYLRYGRPEGDLKKKMLNRKVSSLISFVELLLLLLLLSIHSLPSSVVVARDVSLTSKHPTAQVNCCSWK</sequence>
<evidence type="ECO:0000313" key="3">
    <source>
        <dbReference type="EMBL" id="KAG5553482.1"/>
    </source>
</evidence>
<comment type="caution">
    <text evidence="3">The sequence shown here is derived from an EMBL/GenBank/DDBJ whole genome shotgun (WGS) entry which is preliminary data.</text>
</comment>
<gene>
    <name evidence="3" type="ORF">RHGRI_011380</name>
</gene>
<keyword evidence="2" id="KW-1133">Transmembrane helix</keyword>
<reference evidence="3" key="1">
    <citation type="submission" date="2020-08" db="EMBL/GenBank/DDBJ databases">
        <title>Plant Genome Project.</title>
        <authorList>
            <person name="Zhang R.-G."/>
        </authorList>
    </citation>
    <scope>NUCLEOTIDE SEQUENCE</scope>
    <source>
        <strain evidence="3">WSP0</strain>
        <tissue evidence="3">Leaf</tissue>
    </source>
</reference>
<dbReference type="AlphaFoldDB" id="A0AAV6KMQ7"/>
<accession>A0AAV6KMQ7</accession>
<keyword evidence="2" id="KW-0812">Transmembrane</keyword>
<proteinExistence type="predicted"/>
<name>A0AAV6KMQ7_9ERIC</name>
<feature type="region of interest" description="Disordered" evidence="1">
    <location>
        <begin position="1"/>
        <end position="63"/>
    </location>
</feature>
<keyword evidence="4" id="KW-1185">Reference proteome</keyword>
<protein>
    <submittedName>
        <fullName evidence="3">Uncharacterized protein</fullName>
    </submittedName>
</protein>
<organism evidence="3 4">
    <name type="scientific">Rhododendron griersonianum</name>
    <dbReference type="NCBI Taxonomy" id="479676"/>
    <lineage>
        <taxon>Eukaryota</taxon>
        <taxon>Viridiplantae</taxon>
        <taxon>Streptophyta</taxon>
        <taxon>Embryophyta</taxon>
        <taxon>Tracheophyta</taxon>
        <taxon>Spermatophyta</taxon>
        <taxon>Magnoliopsida</taxon>
        <taxon>eudicotyledons</taxon>
        <taxon>Gunneridae</taxon>
        <taxon>Pentapetalae</taxon>
        <taxon>asterids</taxon>
        <taxon>Ericales</taxon>
        <taxon>Ericaceae</taxon>
        <taxon>Ericoideae</taxon>
        <taxon>Rhodoreae</taxon>
        <taxon>Rhododendron</taxon>
    </lineage>
</organism>
<evidence type="ECO:0000313" key="4">
    <source>
        <dbReference type="Proteomes" id="UP000823749"/>
    </source>
</evidence>
<evidence type="ECO:0000256" key="2">
    <source>
        <dbReference type="SAM" id="Phobius"/>
    </source>
</evidence>
<feature type="transmembrane region" description="Helical" evidence="2">
    <location>
        <begin position="178"/>
        <end position="199"/>
    </location>
</feature>
<dbReference type="EMBL" id="JACTNZ010000004">
    <property type="protein sequence ID" value="KAG5553482.1"/>
    <property type="molecule type" value="Genomic_DNA"/>
</dbReference>
<evidence type="ECO:0000256" key="1">
    <source>
        <dbReference type="SAM" id="MobiDB-lite"/>
    </source>
</evidence>
<dbReference type="Proteomes" id="UP000823749">
    <property type="component" value="Chromosome 4"/>
</dbReference>
<keyword evidence="2" id="KW-0472">Membrane</keyword>